<comment type="caution">
    <text evidence="1">The sequence shown here is derived from an EMBL/GenBank/DDBJ whole genome shotgun (WGS) entry which is preliminary data.</text>
</comment>
<accession>A0A560WGY7</accession>
<gene>
    <name evidence="1" type="ORF">FB557_0483</name>
</gene>
<evidence type="ECO:0000313" key="2">
    <source>
        <dbReference type="Proteomes" id="UP000315628"/>
    </source>
</evidence>
<evidence type="ECO:0000313" key="1">
    <source>
        <dbReference type="EMBL" id="TWD16937.1"/>
    </source>
</evidence>
<protein>
    <submittedName>
        <fullName evidence="1">Uncharacterized protein</fullName>
    </submittedName>
</protein>
<dbReference type="AlphaFoldDB" id="A0A560WGY7"/>
<name>A0A560WGY7_9MICO</name>
<sequence length="29" mass="3265">MTAISRAVRSTISVIRELGQSWGPIEHIR</sequence>
<organism evidence="1 2">
    <name type="scientific">Marihabitans asiaticum</name>
    <dbReference type="NCBI Taxonomy" id="415218"/>
    <lineage>
        <taxon>Bacteria</taxon>
        <taxon>Bacillati</taxon>
        <taxon>Actinomycetota</taxon>
        <taxon>Actinomycetes</taxon>
        <taxon>Micrococcales</taxon>
        <taxon>Intrasporangiaceae</taxon>
        <taxon>Marihabitans</taxon>
    </lineage>
</organism>
<dbReference type="Proteomes" id="UP000315628">
    <property type="component" value="Unassembled WGS sequence"/>
</dbReference>
<keyword evidence="2" id="KW-1185">Reference proteome</keyword>
<reference evidence="1 2" key="1">
    <citation type="submission" date="2019-06" db="EMBL/GenBank/DDBJ databases">
        <title>Sequencing the genomes of 1000 actinobacteria strains.</title>
        <authorList>
            <person name="Klenk H.-P."/>
        </authorList>
    </citation>
    <scope>NUCLEOTIDE SEQUENCE [LARGE SCALE GENOMIC DNA]</scope>
    <source>
        <strain evidence="1 2">DSM 18935</strain>
    </source>
</reference>
<proteinExistence type="predicted"/>
<dbReference type="EMBL" id="VIUW01000001">
    <property type="protein sequence ID" value="TWD16937.1"/>
    <property type="molecule type" value="Genomic_DNA"/>
</dbReference>